<proteinExistence type="predicted"/>
<evidence type="ECO:0000313" key="3">
    <source>
        <dbReference type="Proteomes" id="UP000824540"/>
    </source>
</evidence>
<protein>
    <submittedName>
        <fullName evidence="2">Uncharacterized protein</fullName>
    </submittedName>
</protein>
<keyword evidence="3" id="KW-1185">Reference proteome</keyword>
<accession>A0A8T2N4H0</accession>
<feature type="region of interest" description="Disordered" evidence="1">
    <location>
        <begin position="36"/>
        <end position="59"/>
    </location>
</feature>
<organism evidence="2 3">
    <name type="scientific">Albula glossodonta</name>
    <name type="common">roundjaw bonefish</name>
    <dbReference type="NCBI Taxonomy" id="121402"/>
    <lineage>
        <taxon>Eukaryota</taxon>
        <taxon>Metazoa</taxon>
        <taxon>Chordata</taxon>
        <taxon>Craniata</taxon>
        <taxon>Vertebrata</taxon>
        <taxon>Euteleostomi</taxon>
        <taxon>Actinopterygii</taxon>
        <taxon>Neopterygii</taxon>
        <taxon>Teleostei</taxon>
        <taxon>Albuliformes</taxon>
        <taxon>Albulidae</taxon>
        <taxon>Albula</taxon>
    </lineage>
</organism>
<name>A0A8T2N4H0_9TELE</name>
<reference evidence="2" key="1">
    <citation type="thesis" date="2021" institute="BYU ScholarsArchive" country="Provo, UT, USA">
        <title>Applications of and Algorithms for Genome Assembly and Genomic Analyses with an Emphasis on Marine Teleosts.</title>
        <authorList>
            <person name="Pickett B.D."/>
        </authorList>
    </citation>
    <scope>NUCLEOTIDE SEQUENCE</scope>
    <source>
        <strain evidence="2">HI-2016</strain>
    </source>
</reference>
<gene>
    <name evidence="2" type="ORF">JZ751_014827</name>
</gene>
<evidence type="ECO:0000256" key="1">
    <source>
        <dbReference type="SAM" id="MobiDB-lite"/>
    </source>
</evidence>
<sequence length="59" mass="6600">MASNRSLGCEAQPALRAPSGLLLCTVLLDGRFCESRGGKEEEEEEVKDLRDKTWKEPIH</sequence>
<dbReference type="Proteomes" id="UP000824540">
    <property type="component" value="Unassembled WGS sequence"/>
</dbReference>
<dbReference type="EMBL" id="JAFBMS010000237">
    <property type="protein sequence ID" value="KAG9332728.1"/>
    <property type="molecule type" value="Genomic_DNA"/>
</dbReference>
<feature type="compositionally biased region" description="Basic and acidic residues" evidence="1">
    <location>
        <begin position="47"/>
        <end position="59"/>
    </location>
</feature>
<dbReference type="AlphaFoldDB" id="A0A8T2N4H0"/>
<evidence type="ECO:0000313" key="2">
    <source>
        <dbReference type="EMBL" id="KAG9332728.1"/>
    </source>
</evidence>
<comment type="caution">
    <text evidence="2">The sequence shown here is derived from an EMBL/GenBank/DDBJ whole genome shotgun (WGS) entry which is preliminary data.</text>
</comment>